<reference evidence="1" key="1">
    <citation type="submission" date="2020-05" db="EMBL/GenBank/DDBJ databases">
        <authorList>
            <person name="Chiriac C."/>
            <person name="Salcher M."/>
            <person name="Ghai R."/>
            <person name="Kavagutti S V."/>
        </authorList>
    </citation>
    <scope>NUCLEOTIDE SEQUENCE</scope>
</reference>
<evidence type="ECO:0000313" key="1">
    <source>
        <dbReference type="EMBL" id="CAB5212533.1"/>
    </source>
</evidence>
<accession>A0A6J7WFW3</accession>
<protein>
    <submittedName>
        <fullName evidence="1">Uncharacterized protein</fullName>
    </submittedName>
</protein>
<sequence>MATTEKDQMIVRQNQSSNVRELLQEKGILNLLTTYEFAVYVELWSDYCVQGLIPEIKKRFQAFDKIIQERIDTSNNDVITL</sequence>
<proteinExistence type="predicted"/>
<gene>
    <name evidence="1" type="ORF">UFOVP187_27</name>
</gene>
<organism evidence="1">
    <name type="scientific">uncultured Caudovirales phage</name>
    <dbReference type="NCBI Taxonomy" id="2100421"/>
    <lineage>
        <taxon>Viruses</taxon>
        <taxon>Duplodnaviria</taxon>
        <taxon>Heunggongvirae</taxon>
        <taxon>Uroviricota</taxon>
        <taxon>Caudoviricetes</taxon>
        <taxon>Peduoviridae</taxon>
        <taxon>Maltschvirus</taxon>
        <taxon>Maltschvirus maltsch</taxon>
    </lineage>
</organism>
<name>A0A6J7WFW3_9CAUD</name>
<dbReference type="EMBL" id="LR798237">
    <property type="protein sequence ID" value="CAB5212533.1"/>
    <property type="molecule type" value="Genomic_DNA"/>
</dbReference>